<feature type="chain" id="PRO_5028887840" description="Lipoprotein" evidence="2">
    <location>
        <begin position="21"/>
        <end position="202"/>
    </location>
</feature>
<proteinExistence type="predicted"/>
<reference evidence="3 4" key="1">
    <citation type="submission" date="2020-08" db="EMBL/GenBank/DDBJ databases">
        <authorList>
            <person name="Liu C."/>
            <person name="Sun Q."/>
        </authorList>
    </citation>
    <scope>NUCLEOTIDE SEQUENCE [LARGE SCALE GENOMIC DNA]</scope>
    <source>
        <strain evidence="3 4">NSJ-8</strain>
    </source>
</reference>
<dbReference type="Proteomes" id="UP000515981">
    <property type="component" value="Chromosome"/>
</dbReference>
<sequence>MKRKQLIAVSILSICLFASACGSNTTDTETIAVVQNTETQQAEIETENEVTESKSDEVKGDTETTEGGTSEATNSEGLTVDEASQADYEYMEEEIYKYYEGDIDTQMAAVKKDYGIDSLCGAWFIYYYGSAAGDQRSYAINQRTGEKIVAGPNSYFYGTSLDDDGATPFYGTDKTYPGDTFPEFEENLTLAIEGKPAHTNGQ</sequence>
<dbReference type="EMBL" id="CP060633">
    <property type="protein sequence ID" value="QNM01694.1"/>
    <property type="molecule type" value="Genomic_DNA"/>
</dbReference>
<evidence type="ECO:0008006" key="5">
    <source>
        <dbReference type="Google" id="ProtNLM"/>
    </source>
</evidence>
<protein>
    <recommendedName>
        <fullName evidence="5">Lipoprotein</fullName>
    </recommendedName>
</protein>
<keyword evidence="2" id="KW-0732">Signal</keyword>
<feature type="compositionally biased region" description="Low complexity" evidence="1">
    <location>
        <begin position="65"/>
        <end position="77"/>
    </location>
</feature>
<evidence type="ECO:0000313" key="4">
    <source>
        <dbReference type="Proteomes" id="UP000515981"/>
    </source>
</evidence>
<name>A0A7G9FT12_9FIRM</name>
<dbReference type="PROSITE" id="PS51257">
    <property type="entry name" value="PROKAR_LIPOPROTEIN"/>
    <property type="match status" value="1"/>
</dbReference>
<feature type="region of interest" description="Disordered" evidence="1">
    <location>
        <begin position="41"/>
        <end position="83"/>
    </location>
</feature>
<dbReference type="RefSeq" id="WP_249325602.1">
    <property type="nucleotide sequence ID" value="NZ_CP060633.1"/>
</dbReference>
<evidence type="ECO:0000256" key="2">
    <source>
        <dbReference type="SAM" id="SignalP"/>
    </source>
</evidence>
<feature type="signal peptide" evidence="2">
    <location>
        <begin position="1"/>
        <end position="20"/>
    </location>
</feature>
<dbReference type="AlphaFoldDB" id="A0A7G9FT12"/>
<keyword evidence="4" id="KW-1185">Reference proteome</keyword>
<gene>
    <name evidence="3" type="ORF">H9Q77_11370</name>
</gene>
<evidence type="ECO:0000256" key="1">
    <source>
        <dbReference type="SAM" id="MobiDB-lite"/>
    </source>
</evidence>
<organism evidence="3 4">
    <name type="scientific">Simiaoa sunii</name>
    <dbReference type="NCBI Taxonomy" id="2763672"/>
    <lineage>
        <taxon>Bacteria</taxon>
        <taxon>Bacillati</taxon>
        <taxon>Bacillota</taxon>
        <taxon>Clostridia</taxon>
        <taxon>Lachnospirales</taxon>
        <taxon>Lachnospiraceae</taxon>
        <taxon>Simiaoa</taxon>
    </lineage>
</organism>
<feature type="compositionally biased region" description="Basic and acidic residues" evidence="1">
    <location>
        <begin position="51"/>
        <end position="62"/>
    </location>
</feature>
<accession>A0A7G9FT12</accession>
<dbReference type="KEGG" id="ssun:H9Q77_11370"/>
<evidence type="ECO:0000313" key="3">
    <source>
        <dbReference type="EMBL" id="QNM01694.1"/>
    </source>
</evidence>